<organism evidence="1 2">
    <name type="scientific">Longimicrobium terrae</name>
    <dbReference type="NCBI Taxonomy" id="1639882"/>
    <lineage>
        <taxon>Bacteria</taxon>
        <taxon>Pseudomonadati</taxon>
        <taxon>Gemmatimonadota</taxon>
        <taxon>Longimicrobiia</taxon>
        <taxon>Longimicrobiales</taxon>
        <taxon>Longimicrobiaceae</taxon>
        <taxon>Longimicrobium</taxon>
    </lineage>
</organism>
<evidence type="ECO:0000313" key="1">
    <source>
        <dbReference type="EMBL" id="MBB6071077.1"/>
    </source>
</evidence>
<protein>
    <submittedName>
        <fullName evidence="1">Vesicle coat complex subunit</fullName>
    </submittedName>
</protein>
<dbReference type="RefSeq" id="WP_170033592.1">
    <property type="nucleotide sequence ID" value="NZ_JABDTL010000001.1"/>
</dbReference>
<dbReference type="AlphaFoldDB" id="A0A841GZ98"/>
<dbReference type="Gene3D" id="3.40.50.10600">
    <property type="entry name" value="SpoIIaa-like domains"/>
    <property type="match status" value="1"/>
</dbReference>
<comment type="caution">
    <text evidence="1">The sequence shown here is derived from an EMBL/GenBank/DDBJ whole genome shotgun (WGS) entry which is preliminary data.</text>
</comment>
<accession>A0A841GZ98</accession>
<gene>
    <name evidence="1" type="ORF">HNQ61_002699</name>
</gene>
<keyword evidence="2" id="KW-1185">Reference proteome</keyword>
<dbReference type="InterPro" id="IPR038396">
    <property type="entry name" value="SpoIIAA-like_sf"/>
</dbReference>
<reference evidence="1 2" key="1">
    <citation type="submission" date="2020-08" db="EMBL/GenBank/DDBJ databases">
        <title>Genomic Encyclopedia of Type Strains, Phase IV (KMG-IV): sequencing the most valuable type-strain genomes for metagenomic binning, comparative biology and taxonomic classification.</title>
        <authorList>
            <person name="Goeker M."/>
        </authorList>
    </citation>
    <scope>NUCLEOTIDE SEQUENCE [LARGE SCALE GENOMIC DNA]</scope>
    <source>
        <strain evidence="1 2">DSM 29007</strain>
    </source>
</reference>
<proteinExistence type="predicted"/>
<evidence type="ECO:0000313" key="2">
    <source>
        <dbReference type="Proteomes" id="UP000582837"/>
    </source>
</evidence>
<name>A0A841GZ98_9BACT</name>
<dbReference type="EMBL" id="JACHIA010000006">
    <property type="protein sequence ID" value="MBB6071077.1"/>
    <property type="molecule type" value="Genomic_DNA"/>
</dbReference>
<dbReference type="Proteomes" id="UP000582837">
    <property type="component" value="Unassembled WGS sequence"/>
</dbReference>
<sequence length="121" mass="13399">MERTRFVDHKGKRILLLDYSGMTSPEDEITEIRHSIEVVAGQARDSLLVLTDVSDARYNAASLQALKELAAHNAPFVKASAVVGITGLRRIAYQAVIVFSKRNIKAFDTRDAAKDWLVTQG</sequence>